<dbReference type="PANTHER" id="PTHR39610">
    <property type="entry name" value="BZIP DOMAIN-CONTAINING PROTEIN-RELATED"/>
    <property type="match status" value="1"/>
</dbReference>
<feature type="region of interest" description="Disordered" evidence="1">
    <location>
        <begin position="1"/>
        <end position="104"/>
    </location>
</feature>
<dbReference type="Proteomes" id="UP000215453">
    <property type="component" value="Chromosome 2"/>
</dbReference>
<protein>
    <submittedName>
        <fullName evidence="2">Uncharacterized protein</fullName>
    </submittedName>
</protein>
<accession>A0A1Y6L946</accession>
<dbReference type="EMBL" id="LT882677">
    <property type="protein sequence ID" value="SMY21014.1"/>
    <property type="molecule type" value="Genomic_DNA"/>
</dbReference>
<name>A0A1Y6L946_ZYMTR</name>
<feature type="compositionally biased region" description="Polar residues" evidence="1">
    <location>
        <begin position="280"/>
        <end position="291"/>
    </location>
</feature>
<sequence>MSSSPLSTRPRRISVNAGEARPSPPSPRSPSQHSLAAAATINAGLHRSDSRPSPTLERRRSSMLNSIALNDPTIPAPGEMQPTNGSSHSGSPRVHRGSFNLHTADPNHHRHPSLGSLHQELENEQEAQVNRLLHMIRMQQDQIAAIQHQRGEPSPVPVDGNRYRTISSASNTPASAAVMEQSPPLAAATSAHVPRGHINRPHSLSRESSAWANSGGTSPALTAQSGTLAPLTEDFLLGGTRDDCAFYQAETSSLTRENQMLKKRVAELERQIADMEGKSSAPNRSDSTPATHSPLAAPPSNLPATGSGTSTE</sequence>
<evidence type="ECO:0000313" key="2">
    <source>
        <dbReference type="EMBL" id="SMY21014.1"/>
    </source>
</evidence>
<evidence type="ECO:0000313" key="3">
    <source>
        <dbReference type="Proteomes" id="UP000215453"/>
    </source>
</evidence>
<evidence type="ECO:0000256" key="1">
    <source>
        <dbReference type="SAM" id="MobiDB-lite"/>
    </source>
</evidence>
<feature type="compositionally biased region" description="Basic and acidic residues" evidence="1">
    <location>
        <begin position="46"/>
        <end position="60"/>
    </location>
</feature>
<proteinExistence type="predicted"/>
<feature type="compositionally biased region" description="Polar residues" evidence="1">
    <location>
        <begin position="81"/>
        <end position="90"/>
    </location>
</feature>
<dbReference type="PANTHER" id="PTHR39610:SF2">
    <property type="entry name" value="BZIP DOMAIN-CONTAINING PROTEIN"/>
    <property type="match status" value="1"/>
</dbReference>
<reference evidence="2 3" key="1">
    <citation type="submission" date="2016-10" db="EMBL/GenBank/DDBJ databases">
        <authorList>
            <person name="Varghese N."/>
        </authorList>
    </citation>
    <scope>NUCLEOTIDE SEQUENCE [LARGE SCALE GENOMIC DNA]</scope>
</reference>
<dbReference type="AlphaFoldDB" id="A0A1Y6L946"/>
<feature type="region of interest" description="Disordered" evidence="1">
    <location>
        <begin position="190"/>
        <end position="226"/>
    </location>
</feature>
<feature type="compositionally biased region" description="Basic and acidic residues" evidence="1">
    <location>
        <begin position="268"/>
        <end position="277"/>
    </location>
</feature>
<organism evidence="2 3">
    <name type="scientific">Zymoseptoria tritici ST99CH_1A5</name>
    <dbReference type="NCBI Taxonomy" id="1276529"/>
    <lineage>
        <taxon>Eukaryota</taxon>
        <taxon>Fungi</taxon>
        <taxon>Dikarya</taxon>
        <taxon>Ascomycota</taxon>
        <taxon>Pezizomycotina</taxon>
        <taxon>Dothideomycetes</taxon>
        <taxon>Dothideomycetidae</taxon>
        <taxon>Mycosphaerellales</taxon>
        <taxon>Mycosphaerellaceae</taxon>
        <taxon>Zymoseptoria</taxon>
    </lineage>
</organism>
<feature type="compositionally biased region" description="Polar residues" evidence="1">
    <location>
        <begin position="206"/>
        <end position="226"/>
    </location>
</feature>
<gene>
    <name evidence="2" type="ORF">ZT1A5_G2450</name>
</gene>
<feature type="region of interest" description="Disordered" evidence="1">
    <location>
        <begin position="268"/>
        <end position="312"/>
    </location>
</feature>